<reference evidence="2" key="1">
    <citation type="journal article" date="2023" name="Mol. Phylogenet. Evol.">
        <title>Genome-scale phylogeny and comparative genomics of the fungal order Sordariales.</title>
        <authorList>
            <person name="Hensen N."/>
            <person name="Bonometti L."/>
            <person name="Westerberg I."/>
            <person name="Brannstrom I.O."/>
            <person name="Guillou S."/>
            <person name="Cros-Aarteil S."/>
            <person name="Calhoun S."/>
            <person name="Haridas S."/>
            <person name="Kuo A."/>
            <person name="Mondo S."/>
            <person name="Pangilinan J."/>
            <person name="Riley R."/>
            <person name="LaButti K."/>
            <person name="Andreopoulos B."/>
            <person name="Lipzen A."/>
            <person name="Chen C."/>
            <person name="Yan M."/>
            <person name="Daum C."/>
            <person name="Ng V."/>
            <person name="Clum A."/>
            <person name="Steindorff A."/>
            <person name="Ohm R.A."/>
            <person name="Martin F."/>
            <person name="Silar P."/>
            <person name="Natvig D.O."/>
            <person name="Lalanne C."/>
            <person name="Gautier V."/>
            <person name="Ament-Velasquez S.L."/>
            <person name="Kruys A."/>
            <person name="Hutchinson M.I."/>
            <person name="Powell A.J."/>
            <person name="Barry K."/>
            <person name="Miller A.N."/>
            <person name="Grigoriev I.V."/>
            <person name="Debuchy R."/>
            <person name="Gladieux P."/>
            <person name="Hiltunen Thoren M."/>
            <person name="Johannesson H."/>
        </authorList>
    </citation>
    <scope>NUCLEOTIDE SEQUENCE</scope>
    <source>
        <strain evidence="2">CBS 990.96</strain>
    </source>
</reference>
<keyword evidence="3" id="KW-1185">Reference proteome</keyword>
<evidence type="ECO:0000313" key="2">
    <source>
        <dbReference type="EMBL" id="KAK4227177.1"/>
    </source>
</evidence>
<organism evidence="2 3">
    <name type="scientific">Podospora fimiseda</name>
    <dbReference type="NCBI Taxonomy" id="252190"/>
    <lineage>
        <taxon>Eukaryota</taxon>
        <taxon>Fungi</taxon>
        <taxon>Dikarya</taxon>
        <taxon>Ascomycota</taxon>
        <taxon>Pezizomycotina</taxon>
        <taxon>Sordariomycetes</taxon>
        <taxon>Sordariomycetidae</taxon>
        <taxon>Sordariales</taxon>
        <taxon>Podosporaceae</taxon>
        <taxon>Podospora</taxon>
    </lineage>
</organism>
<gene>
    <name evidence="2" type="ORF">QBC38DRAFT_455552</name>
</gene>
<comment type="caution">
    <text evidence="2">The sequence shown here is derived from an EMBL/GenBank/DDBJ whole genome shotgun (WGS) entry which is preliminary data.</text>
</comment>
<feature type="transmembrane region" description="Helical" evidence="1">
    <location>
        <begin position="12"/>
        <end position="34"/>
    </location>
</feature>
<keyword evidence="1" id="KW-1133">Transmembrane helix</keyword>
<name>A0AAN7GYI0_9PEZI</name>
<evidence type="ECO:0000313" key="3">
    <source>
        <dbReference type="Proteomes" id="UP001301958"/>
    </source>
</evidence>
<proteinExistence type="predicted"/>
<dbReference type="EMBL" id="MU865335">
    <property type="protein sequence ID" value="KAK4227177.1"/>
    <property type="molecule type" value="Genomic_DNA"/>
</dbReference>
<evidence type="ECO:0000256" key="1">
    <source>
        <dbReference type="SAM" id="Phobius"/>
    </source>
</evidence>
<keyword evidence="1" id="KW-0812">Transmembrane</keyword>
<protein>
    <submittedName>
        <fullName evidence="2">Uncharacterized protein</fullName>
    </submittedName>
</protein>
<dbReference type="Proteomes" id="UP001301958">
    <property type="component" value="Unassembled WGS sequence"/>
</dbReference>
<dbReference type="AlphaFoldDB" id="A0AAN7GYI0"/>
<keyword evidence="1" id="KW-0472">Membrane</keyword>
<sequence>MYSIYSILRTILITFLNILYRFVIPDLIPGYFFWRFADDFIPFLYYRISVYFNG</sequence>
<accession>A0AAN7GYI0</accession>
<reference evidence="2" key="2">
    <citation type="submission" date="2023-05" db="EMBL/GenBank/DDBJ databases">
        <authorList>
            <consortium name="Lawrence Berkeley National Laboratory"/>
            <person name="Steindorff A."/>
            <person name="Hensen N."/>
            <person name="Bonometti L."/>
            <person name="Westerberg I."/>
            <person name="Brannstrom I.O."/>
            <person name="Guillou S."/>
            <person name="Cros-Aarteil S."/>
            <person name="Calhoun S."/>
            <person name="Haridas S."/>
            <person name="Kuo A."/>
            <person name="Mondo S."/>
            <person name="Pangilinan J."/>
            <person name="Riley R."/>
            <person name="Labutti K."/>
            <person name="Andreopoulos B."/>
            <person name="Lipzen A."/>
            <person name="Chen C."/>
            <person name="Yanf M."/>
            <person name="Daum C."/>
            <person name="Ng V."/>
            <person name="Clum A."/>
            <person name="Ohm R."/>
            <person name="Martin F."/>
            <person name="Silar P."/>
            <person name="Natvig D."/>
            <person name="Lalanne C."/>
            <person name="Gautier V."/>
            <person name="Ament-Velasquez S.L."/>
            <person name="Kruys A."/>
            <person name="Hutchinson M.I."/>
            <person name="Powell A.J."/>
            <person name="Barry K."/>
            <person name="Miller A.N."/>
            <person name="Grigoriev I.V."/>
            <person name="Debuchy R."/>
            <person name="Gladieux P."/>
            <person name="Thoren M.H."/>
            <person name="Johannesson H."/>
        </authorList>
    </citation>
    <scope>NUCLEOTIDE SEQUENCE</scope>
    <source>
        <strain evidence="2">CBS 990.96</strain>
    </source>
</reference>